<evidence type="ECO:0000256" key="1">
    <source>
        <dbReference type="ARBA" id="ARBA00004429"/>
    </source>
</evidence>
<dbReference type="GO" id="GO:0015740">
    <property type="term" value="P:C4-dicarboxylate transport"/>
    <property type="evidence" value="ECO:0007669"/>
    <property type="project" value="TreeGrafter"/>
</dbReference>
<protein>
    <recommendedName>
        <fullName evidence="9">TRAP transporter small permease protein</fullName>
    </recommendedName>
</protein>
<feature type="transmembrane region" description="Helical" evidence="9">
    <location>
        <begin position="132"/>
        <end position="154"/>
    </location>
</feature>
<dbReference type="GO" id="GO:0005886">
    <property type="term" value="C:plasma membrane"/>
    <property type="evidence" value="ECO:0007669"/>
    <property type="project" value="UniProtKB-SubCell"/>
</dbReference>
<keyword evidence="6 9" id="KW-1133">Transmembrane helix</keyword>
<reference evidence="11 12" key="1">
    <citation type="submission" date="2019-10" db="EMBL/GenBank/DDBJ databases">
        <title>Draft whole-genome sequence of the purple nonsulfur photosynthetic bacterium Roseospira navarrensis DSM 15114.</title>
        <authorList>
            <person name="Kyndt J.A."/>
            <person name="Meyer T.E."/>
        </authorList>
    </citation>
    <scope>NUCLEOTIDE SEQUENCE [LARGE SCALE GENOMIC DNA]</scope>
    <source>
        <strain evidence="11 12">DSM 15114</strain>
    </source>
</reference>
<comment type="function">
    <text evidence="9">Part of the tripartite ATP-independent periplasmic (TRAP) transport system.</text>
</comment>
<accession>A0A7X1ZBN8</accession>
<evidence type="ECO:0000256" key="6">
    <source>
        <dbReference type="ARBA" id="ARBA00022989"/>
    </source>
</evidence>
<dbReference type="InterPro" id="IPR007387">
    <property type="entry name" value="TRAP_DctQ"/>
</dbReference>
<name>A0A7X1ZBN8_9PROT</name>
<evidence type="ECO:0000256" key="8">
    <source>
        <dbReference type="ARBA" id="ARBA00038436"/>
    </source>
</evidence>
<comment type="subunit">
    <text evidence="9">The complex comprises the extracytoplasmic solute receptor protein and the two transmembrane proteins.</text>
</comment>
<feature type="transmembrane region" description="Helical" evidence="9">
    <location>
        <begin position="15"/>
        <end position="37"/>
    </location>
</feature>
<evidence type="ECO:0000256" key="5">
    <source>
        <dbReference type="ARBA" id="ARBA00022692"/>
    </source>
</evidence>
<comment type="similarity">
    <text evidence="8 9">Belongs to the TRAP transporter small permease family.</text>
</comment>
<organism evidence="11 12">
    <name type="scientific">Roseospira navarrensis</name>
    <dbReference type="NCBI Taxonomy" id="140058"/>
    <lineage>
        <taxon>Bacteria</taxon>
        <taxon>Pseudomonadati</taxon>
        <taxon>Pseudomonadota</taxon>
        <taxon>Alphaproteobacteria</taxon>
        <taxon>Rhodospirillales</taxon>
        <taxon>Rhodospirillaceae</taxon>
        <taxon>Roseospira</taxon>
    </lineage>
</organism>
<keyword evidence="5 9" id="KW-0812">Transmembrane</keyword>
<comment type="caution">
    <text evidence="11">The sequence shown here is derived from an EMBL/GenBank/DDBJ whole genome shotgun (WGS) entry which is preliminary data.</text>
</comment>
<dbReference type="InterPro" id="IPR055348">
    <property type="entry name" value="DctQ"/>
</dbReference>
<evidence type="ECO:0000256" key="9">
    <source>
        <dbReference type="RuleBase" id="RU369079"/>
    </source>
</evidence>
<dbReference type="GO" id="GO:0022857">
    <property type="term" value="F:transmembrane transporter activity"/>
    <property type="evidence" value="ECO:0007669"/>
    <property type="project" value="UniProtKB-UniRule"/>
</dbReference>
<keyword evidence="4 9" id="KW-0997">Cell inner membrane</keyword>
<evidence type="ECO:0000256" key="7">
    <source>
        <dbReference type="ARBA" id="ARBA00023136"/>
    </source>
</evidence>
<dbReference type="EMBL" id="WIVE01000005">
    <property type="protein sequence ID" value="MQX35585.1"/>
    <property type="molecule type" value="Genomic_DNA"/>
</dbReference>
<evidence type="ECO:0000313" key="12">
    <source>
        <dbReference type="Proteomes" id="UP000434582"/>
    </source>
</evidence>
<proteinExistence type="inferred from homology"/>
<comment type="subcellular location">
    <subcellularLocation>
        <location evidence="1 9">Cell inner membrane</location>
        <topology evidence="1 9">Multi-pass membrane protein</topology>
    </subcellularLocation>
</comment>
<evidence type="ECO:0000256" key="4">
    <source>
        <dbReference type="ARBA" id="ARBA00022519"/>
    </source>
</evidence>
<keyword evidence="12" id="KW-1185">Reference proteome</keyword>
<dbReference type="Proteomes" id="UP000434582">
    <property type="component" value="Unassembled WGS sequence"/>
</dbReference>
<keyword evidence="7 9" id="KW-0472">Membrane</keyword>
<feature type="domain" description="Tripartite ATP-independent periplasmic transporters DctQ component" evidence="10">
    <location>
        <begin position="28"/>
        <end position="156"/>
    </location>
</feature>
<feature type="transmembrane region" description="Helical" evidence="9">
    <location>
        <begin position="44"/>
        <end position="69"/>
    </location>
</feature>
<keyword evidence="3" id="KW-1003">Cell membrane</keyword>
<dbReference type="OrthoDB" id="7363060at2"/>
<evidence type="ECO:0000256" key="3">
    <source>
        <dbReference type="ARBA" id="ARBA00022475"/>
    </source>
</evidence>
<dbReference type="PANTHER" id="PTHR35011:SF10">
    <property type="entry name" value="TRAP TRANSPORTER SMALL PERMEASE PROTEIN"/>
    <property type="match status" value="1"/>
</dbReference>
<evidence type="ECO:0000259" key="10">
    <source>
        <dbReference type="Pfam" id="PF04290"/>
    </source>
</evidence>
<evidence type="ECO:0000313" key="11">
    <source>
        <dbReference type="EMBL" id="MQX35585.1"/>
    </source>
</evidence>
<dbReference type="RefSeq" id="WP_153341230.1">
    <property type="nucleotide sequence ID" value="NZ_WIVE01000005.1"/>
</dbReference>
<dbReference type="PANTHER" id="PTHR35011">
    <property type="entry name" value="2,3-DIKETO-L-GULONATE TRAP TRANSPORTER SMALL PERMEASE PROTEIN YIAM"/>
    <property type="match status" value="1"/>
</dbReference>
<dbReference type="AlphaFoldDB" id="A0A7X1ZBN8"/>
<keyword evidence="2 9" id="KW-0813">Transport</keyword>
<evidence type="ECO:0000256" key="2">
    <source>
        <dbReference type="ARBA" id="ARBA00022448"/>
    </source>
</evidence>
<dbReference type="Pfam" id="PF04290">
    <property type="entry name" value="DctQ"/>
    <property type="match status" value="1"/>
</dbReference>
<gene>
    <name evidence="11" type="ORF">GHC57_03545</name>
</gene>
<sequence>MIERFNRILFALSRWTAWVGMVFLLGAMAITTTDVILRKINNAGIFGAVDMVQLMIMGAAFLAIPYGFLSRGHVAVSLVVDQFGRRGTAAANLLAALLGAGLMGAIAWFGLDQAIMQAGYGDVSLTLGLSKTYYWIPLLTGSALSALVCVHMAVEAAYTLITGRSALTPRPPGNAET</sequence>
<feature type="transmembrane region" description="Helical" evidence="9">
    <location>
        <begin position="89"/>
        <end position="111"/>
    </location>
</feature>